<comment type="function">
    <text evidence="1">May protect the nitrogenase Fe-Mo protein from oxidative damage.</text>
</comment>
<comment type="similarity">
    <text evidence="2">Belongs to the NifW family.</text>
</comment>
<dbReference type="InterPro" id="IPR004893">
    <property type="entry name" value="NifW"/>
</dbReference>
<dbReference type="Pfam" id="PF03206">
    <property type="entry name" value="NifW"/>
    <property type="match status" value="1"/>
</dbReference>
<evidence type="ECO:0000313" key="7">
    <source>
        <dbReference type="Proteomes" id="UP001499951"/>
    </source>
</evidence>
<evidence type="ECO:0000256" key="1">
    <source>
        <dbReference type="ARBA" id="ARBA00002247"/>
    </source>
</evidence>
<evidence type="ECO:0000256" key="4">
    <source>
        <dbReference type="ARBA" id="ARBA00016274"/>
    </source>
</evidence>
<dbReference type="Proteomes" id="UP001499951">
    <property type="component" value="Unassembled WGS sequence"/>
</dbReference>
<comment type="caution">
    <text evidence="6">The sequence shown here is derived from an EMBL/GenBank/DDBJ whole genome shotgun (WGS) entry which is preliminary data.</text>
</comment>
<keyword evidence="5" id="KW-0535">Nitrogen fixation</keyword>
<accession>A0ABN1F296</accession>
<protein>
    <recommendedName>
        <fullName evidence="4">Nitrogenase-stabilizing/protective protein NifW</fullName>
    </recommendedName>
</protein>
<evidence type="ECO:0000256" key="5">
    <source>
        <dbReference type="ARBA" id="ARBA00023231"/>
    </source>
</evidence>
<evidence type="ECO:0000256" key="3">
    <source>
        <dbReference type="ARBA" id="ARBA00011284"/>
    </source>
</evidence>
<organism evidence="6 7">
    <name type="scientific">Rhizomicrobium electricum</name>
    <dbReference type="NCBI Taxonomy" id="480070"/>
    <lineage>
        <taxon>Bacteria</taxon>
        <taxon>Pseudomonadati</taxon>
        <taxon>Pseudomonadota</taxon>
        <taxon>Alphaproteobacteria</taxon>
        <taxon>Micropepsales</taxon>
        <taxon>Micropepsaceae</taxon>
        <taxon>Rhizomicrobium</taxon>
    </lineage>
</organism>
<comment type="subunit">
    <text evidence="3">Homotrimer; associates with NifD.</text>
</comment>
<gene>
    <name evidence="6" type="primary">nifW</name>
    <name evidence="6" type="ORF">GCM10008942_31790</name>
</gene>
<evidence type="ECO:0000313" key="6">
    <source>
        <dbReference type="EMBL" id="GAA0580524.1"/>
    </source>
</evidence>
<sequence>MSALAKELDGLSSAEDFFNHFGVPYEPRILAACRLHILKRFHDNLAGVVGLDGLAPDAQRILCRHQLERAYADFLSGPAIRKGAFPRLAGIGRAFVPLSAVRHRGP</sequence>
<name>A0ABN1F296_9PROT</name>
<reference evidence="6 7" key="1">
    <citation type="journal article" date="2019" name="Int. J. Syst. Evol. Microbiol.">
        <title>The Global Catalogue of Microorganisms (GCM) 10K type strain sequencing project: providing services to taxonomists for standard genome sequencing and annotation.</title>
        <authorList>
            <consortium name="The Broad Institute Genomics Platform"/>
            <consortium name="The Broad Institute Genome Sequencing Center for Infectious Disease"/>
            <person name="Wu L."/>
            <person name="Ma J."/>
        </authorList>
    </citation>
    <scope>NUCLEOTIDE SEQUENCE [LARGE SCALE GENOMIC DNA]</scope>
    <source>
        <strain evidence="6 7">JCM 15089</strain>
    </source>
</reference>
<evidence type="ECO:0000256" key="2">
    <source>
        <dbReference type="ARBA" id="ARBA00008351"/>
    </source>
</evidence>
<keyword evidence="7" id="KW-1185">Reference proteome</keyword>
<proteinExistence type="inferred from homology"/>
<dbReference type="RefSeq" id="WP_166937035.1">
    <property type="nucleotide sequence ID" value="NZ_BAAADD010000008.1"/>
</dbReference>
<dbReference type="EMBL" id="BAAADD010000008">
    <property type="protein sequence ID" value="GAA0580524.1"/>
    <property type="molecule type" value="Genomic_DNA"/>
</dbReference>